<keyword evidence="1" id="KW-0472">Membrane</keyword>
<dbReference type="Proteomes" id="UP001283341">
    <property type="component" value="Unassembled WGS sequence"/>
</dbReference>
<sequence length="83" mass="9648">MLLPTYVHDTMPRVVLPPPPLPNTFSLFCYYFLAVGIMGNIVIFNMFTSQTWVRIPHCDLSFFFCFSTCFFLNNAFVLVIVNR</sequence>
<accession>A0AAE0I6M9</accession>
<feature type="transmembrane region" description="Helical" evidence="1">
    <location>
        <begin position="25"/>
        <end position="48"/>
    </location>
</feature>
<keyword evidence="1" id="KW-1133">Transmembrane helix</keyword>
<reference evidence="2" key="2">
    <citation type="submission" date="2023-06" db="EMBL/GenBank/DDBJ databases">
        <authorList>
            <consortium name="Lawrence Berkeley National Laboratory"/>
            <person name="Haridas S."/>
            <person name="Hensen N."/>
            <person name="Bonometti L."/>
            <person name="Westerberg I."/>
            <person name="Brannstrom I.O."/>
            <person name="Guillou S."/>
            <person name="Cros-Aarteil S."/>
            <person name="Calhoun S."/>
            <person name="Kuo A."/>
            <person name="Mondo S."/>
            <person name="Pangilinan J."/>
            <person name="Riley R."/>
            <person name="Labutti K."/>
            <person name="Andreopoulos B."/>
            <person name="Lipzen A."/>
            <person name="Chen C."/>
            <person name="Yanf M."/>
            <person name="Daum C."/>
            <person name="Ng V."/>
            <person name="Clum A."/>
            <person name="Steindorff A."/>
            <person name="Ohm R."/>
            <person name="Martin F."/>
            <person name="Silar P."/>
            <person name="Natvig D."/>
            <person name="Lalanne C."/>
            <person name="Gautier V."/>
            <person name="Ament-Velasquez S.L."/>
            <person name="Kruys A."/>
            <person name="Hutchinson M.I."/>
            <person name="Powell A.J."/>
            <person name="Barry K."/>
            <person name="Miller A.N."/>
            <person name="Grigoriev I.V."/>
            <person name="Debuchy R."/>
            <person name="Gladieux P."/>
            <person name="Thoren M.H."/>
            <person name="Johannesson H."/>
        </authorList>
    </citation>
    <scope>NUCLEOTIDE SEQUENCE</scope>
    <source>
        <strain evidence="2">CBS 118394</strain>
    </source>
</reference>
<keyword evidence="3" id="KW-1185">Reference proteome</keyword>
<reference evidence="2" key="1">
    <citation type="journal article" date="2023" name="Mol. Phylogenet. Evol.">
        <title>Genome-scale phylogeny and comparative genomics of the fungal order Sordariales.</title>
        <authorList>
            <person name="Hensen N."/>
            <person name="Bonometti L."/>
            <person name="Westerberg I."/>
            <person name="Brannstrom I.O."/>
            <person name="Guillou S."/>
            <person name="Cros-Aarteil S."/>
            <person name="Calhoun S."/>
            <person name="Haridas S."/>
            <person name="Kuo A."/>
            <person name="Mondo S."/>
            <person name="Pangilinan J."/>
            <person name="Riley R."/>
            <person name="LaButti K."/>
            <person name="Andreopoulos B."/>
            <person name="Lipzen A."/>
            <person name="Chen C."/>
            <person name="Yan M."/>
            <person name="Daum C."/>
            <person name="Ng V."/>
            <person name="Clum A."/>
            <person name="Steindorff A."/>
            <person name="Ohm R.A."/>
            <person name="Martin F."/>
            <person name="Silar P."/>
            <person name="Natvig D.O."/>
            <person name="Lalanne C."/>
            <person name="Gautier V."/>
            <person name="Ament-Velasquez S.L."/>
            <person name="Kruys A."/>
            <person name="Hutchinson M.I."/>
            <person name="Powell A.J."/>
            <person name="Barry K."/>
            <person name="Miller A.N."/>
            <person name="Grigoriev I.V."/>
            <person name="Debuchy R."/>
            <person name="Gladieux P."/>
            <person name="Hiltunen Thoren M."/>
            <person name="Johannesson H."/>
        </authorList>
    </citation>
    <scope>NUCLEOTIDE SEQUENCE</scope>
    <source>
        <strain evidence="2">CBS 118394</strain>
    </source>
</reference>
<evidence type="ECO:0000313" key="2">
    <source>
        <dbReference type="EMBL" id="KAK3319107.1"/>
    </source>
</evidence>
<keyword evidence="1" id="KW-0812">Transmembrane</keyword>
<evidence type="ECO:0000256" key="1">
    <source>
        <dbReference type="SAM" id="Phobius"/>
    </source>
</evidence>
<gene>
    <name evidence="2" type="ORF">B0H66DRAFT_257152</name>
</gene>
<evidence type="ECO:0000313" key="3">
    <source>
        <dbReference type="Proteomes" id="UP001283341"/>
    </source>
</evidence>
<comment type="caution">
    <text evidence="2">The sequence shown here is derived from an EMBL/GenBank/DDBJ whole genome shotgun (WGS) entry which is preliminary data.</text>
</comment>
<dbReference type="AlphaFoldDB" id="A0AAE0I6M9"/>
<protein>
    <recommendedName>
        <fullName evidence="4">Rhodopsin</fullName>
    </recommendedName>
</protein>
<feature type="transmembrane region" description="Helical" evidence="1">
    <location>
        <begin position="60"/>
        <end position="81"/>
    </location>
</feature>
<dbReference type="EMBL" id="JAUEDM010000004">
    <property type="protein sequence ID" value="KAK3319107.1"/>
    <property type="molecule type" value="Genomic_DNA"/>
</dbReference>
<evidence type="ECO:0008006" key="4">
    <source>
        <dbReference type="Google" id="ProtNLM"/>
    </source>
</evidence>
<organism evidence="2 3">
    <name type="scientific">Apodospora peruviana</name>
    <dbReference type="NCBI Taxonomy" id="516989"/>
    <lineage>
        <taxon>Eukaryota</taxon>
        <taxon>Fungi</taxon>
        <taxon>Dikarya</taxon>
        <taxon>Ascomycota</taxon>
        <taxon>Pezizomycotina</taxon>
        <taxon>Sordariomycetes</taxon>
        <taxon>Sordariomycetidae</taxon>
        <taxon>Sordariales</taxon>
        <taxon>Lasiosphaeriaceae</taxon>
        <taxon>Apodospora</taxon>
    </lineage>
</organism>
<name>A0AAE0I6M9_9PEZI</name>
<proteinExistence type="predicted"/>